<dbReference type="InterPro" id="IPR049012">
    <property type="entry name" value="Mutator_transp_dom"/>
</dbReference>
<evidence type="ECO:0000313" key="3">
    <source>
        <dbReference type="RefSeq" id="XP_025407033.1"/>
    </source>
</evidence>
<feature type="domain" description="Mutator-like transposase" evidence="1">
    <location>
        <begin position="1"/>
        <end position="97"/>
    </location>
</feature>
<keyword evidence="2" id="KW-1185">Reference proteome</keyword>
<name>A0A8B8F8E2_9HEMI</name>
<gene>
    <name evidence="3" type="primary">LOC112680982</name>
</gene>
<evidence type="ECO:0000313" key="2">
    <source>
        <dbReference type="Proteomes" id="UP000694846"/>
    </source>
</evidence>
<protein>
    <submittedName>
        <fullName evidence="3">Uncharacterized protein LOC112680982</fullName>
    </submittedName>
</protein>
<dbReference type="GeneID" id="112680982"/>
<reference evidence="3" key="1">
    <citation type="submission" date="2025-08" db="UniProtKB">
        <authorList>
            <consortium name="RefSeq"/>
        </authorList>
    </citation>
    <scope>IDENTIFICATION</scope>
    <source>
        <tissue evidence="3">Whole body</tissue>
    </source>
</reference>
<dbReference type="OrthoDB" id="10069847at2759"/>
<evidence type="ECO:0000259" key="1">
    <source>
        <dbReference type="Pfam" id="PF20700"/>
    </source>
</evidence>
<dbReference type="AlphaFoldDB" id="A0A8B8F8E2"/>
<sequence length="102" mass="11617">MNWNKGATSIEADGIADGFKKSIELHGVKFSKLIGDGDSSVIKRLNEILPNGPSLRVRKIECRNHLLRNYSKKMVALSKRTDFPIEIRKNIQNNIIRLRTDI</sequence>
<accession>A0A8B8F8E2</accession>
<dbReference type="RefSeq" id="XP_025407033.1">
    <property type="nucleotide sequence ID" value="XM_025551248.1"/>
</dbReference>
<dbReference type="Pfam" id="PF20700">
    <property type="entry name" value="Mutator"/>
    <property type="match status" value="1"/>
</dbReference>
<dbReference type="Proteomes" id="UP000694846">
    <property type="component" value="Unplaced"/>
</dbReference>
<proteinExistence type="predicted"/>
<organism evidence="2 3">
    <name type="scientific">Sipha flava</name>
    <name type="common">yellow sugarcane aphid</name>
    <dbReference type="NCBI Taxonomy" id="143950"/>
    <lineage>
        <taxon>Eukaryota</taxon>
        <taxon>Metazoa</taxon>
        <taxon>Ecdysozoa</taxon>
        <taxon>Arthropoda</taxon>
        <taxon>Hexapoda</taxon>
        <taxon>Insecta</taxon>
        <taxon>Pterygota</taxon>
        <taxon>Neoptera</taxon>
        <taxon>Paraneoptera</taxon>
        <taxon>Hemiptera</taxon>
        <taxon>Sternorrhyncha</taxon>
        <taxon>Aphidomorpha</taxon>
        <taxon>Aphidoidea</taxon>
        <taxon>Aphididae</taxon>
        <taxon>Sipha</taxon>
    </lineage>
</organism>